<proteinExistence type="predicted"/>
<reference evidence="1 2" key="1">
    <citation type="submission" date="2017-01" db="EMBL/GenBank/DDBJ databases">
        <authorList>
            <consortium name="Pathogen Informatics"/>
        </authorList>
    </citation>
    <scope>NUCLEOTIDE SEQUENCE [LARGE SCALE GENOMIC DNA]</scope>
    <source>
        <strain evidence="1 2">2090STDY5461769</strain>
    </source>
</reference>
<dbReference type="EMBL" id="FTSV01000182">
    <property type="protein sequence ID" value="SIY30250.1"/>
    <property type="molecule type" value="Genomic_DNA"/>
</dbReference>
<accession>A0A8B4CNS9</accession>
<comment type="caution">
    <text evidence="1">The sequence shown here is derived from an EMBL/GenBank/DDBJ whole genome shotgun (WGS) entry which is preliminary data.</text>
</comment>
<evidence type="ECO:0000313" key="2">
    <source>
        <dbReference type="Proteomes" id="UP000187708"/>
    </source>
</evidence>
<dbReference type="AlphaFoldDB" id="A0A8B4CNS9"/>
<organism evidence="1 2">
    <name type="scientific">Shigella sonnei</name>
    <dbReference type="NCBI Taxonomy" id="624"/>
    <lineage>
        <taxon>Bacteria</taxon>
        <taxon>Pseudomonadati</taxon>
        <taxon>Pseudomonadota</taxon>
        <taxon>Gammaproteobacteria</taxon>
        <taxon>Enterobacterales</taxon>
        <taxon>Enterobacteriaceae</taxon>
        <taxon>Shigella</taxon>
    </lineage>
</organism>
<dbReference type="Proteomes" id="UP000187708">
    <property type="component" value="Unassembled WGS sequence"/>
</dbReference>
<evidence type="ECO:0000313" key="1">
    <source>
        <dbReference type="EMBL" id="SIY30250.1"/>
    </source>
</evidence>
<gene>
    <name evidence="1" type="ORF">SAMEA2054241_03815</name>
</gene>
<sequence length="886" mass="102729">MVQFQHVHVTNGYRTLELFTSATIVQADLTGSRQVAKFQQLFNFCFFRTVEHRRCDWHTFAQVFSQTHNFFIAEGTQVNFLTNVSAQIVRTLDEFAQFRDFLLLFQHGVDLVADTFRSHTQVGFEDLTDVHTRRYAQRVQYDVYRRTVFIVRHIFDRVDLRNYTLVTVTTCHLVTRLDTAFNRQIHLNNLQHARCQIVALGDFAAFRFEFLLELVFQFVILLSQLFQLILFLFVGQAQLQPAIARQFVELLSFNATGYQHSTDTAEQTRFEDLQFFRQVFLRLFELHFFDFQRTFVFFYAIASKDLNVDNRTGYTVWYAQRRVFNVRGFLTEDRTQQFFFWGQLSFTFRRYLTNQNVATGHFRTNVNDTGFIQFGERSFTHVRDVSGDLFRPQLGVTGHTRQFLNVDGGETVFLNNTLGYEDGVFEVVTIPRHERYAHVLTKRQFTEVGGRTVCQHVATFNRFTQRHTRHLVDTGVLVRTGVFGQVVDVDTCFTRIHLVFVNFDNDTGSIHVLNDTTTFSYRSYTGVNGNSTFHTSTNQRLISAQSRNGLTLHVRTHQCTVGVIVFQERDQGRTDGYHLLGGYVHVVNLVTAEQAGFAFATASYQVFYEVAFFIQVGVRLGDNVVAFFDSRKVVNFVSYNTVGHLTIRSLKEAVFVSLCVHGQRVDQTDVRTFRGFDWTYATVMSRVYVSNFEACTFTGQTTRAECGDTTFVRNLRQRVVLVHKLRQLAGTEELFHCCGNRLGVDHVLRHQGIQIAQRQTLFHRTLYTYQANAELVFRHFANRTDTTVAEVVDIIDFAFTVTDIDELFHNINDVVFAQDTGTFDFFAQQRTVELHTTNRRQVITVFGEEQVLEQAFSCFTSRRLARAHHAVDFYQCAQTVVSWVDT</sequence>
<name>A0A8B4CNS9_SHISO</name>
<protein>
    <submittedName>
        <fullName evidence="1">Uncharacterized protein</fullName>
    </submittedName>
</protein>